<dbReference type="RefSeq" id="WP_147101701.1">
    <property type="nucleotide sequence ID" value="NZ_VOOS01000005.1"/>
</dbReference>
<sequence length="128" mass="13924">MKNIVVLLIGLFIFCSSNAYGQFWKKKSSGSASAKSGSYEAPKHRDAFSGKSKKGPNITSTKSPRTKSKSKLYKHSISKKPVKLRNNSAFSSSKRRYKSATAKPKSSDKNSAKTSSGGRKSGKGRKKD</sequence>
<comment type="caution">
    <text evidence="3">The sequence shown here is derived from an EMBL/GenBank/DDBJ whole genome shotgun (WGS) entry which is preliminary data.</text>
</comment>
<evidence type="ECO:0000256" key="1">
    <source>
        <dbReference type="SAM" id="MobiDB-lite"/>
    </source>
</evidence>
<protein>
    <submittedName>
        <fullName evidence="3">Uncharacterized protein</fullName>
    </submittedName>
</protein>
<dbReference type="Proteomes" id="UP000321721">
    <property type="component" value="Unassembled WGS sequence"/>
</dbReference>
<feature type="chain" id="PRO_5022842845" evidence="2">
    <location>
        <begin position="22"/>
        <end position="128"/>
    </location>
</feature>
<feature type="signal peptide" evidence="2">
    <location>
        <begin position="1"/>
        <end position="21"/>
    </location>
</feature>
<proteinExistence type="predicted"/>
<dbReference type="AlphaFoldDB" id="A0A5C6RPZ6"/>
<organism evidence="3 4">
    <name type="scientific">Vicingus serpentipes</name>
    <dbReference type="NCBI Taxonomy" id="1926625"/>
    <lineage>
        <taxon>Bacteria</taxon>
        <taxon>Pseudomonadati</taxon>
        <taxon>Bacteroidota</taxon>
        <taxon>Flavobacteriia</taxon>
        <taxon>Flavobacteriales</taxon>
        <taxon>Vicingaceae</taxon>
        <taxon>Vicingus</taxon>
    </lineage>
</organism>
<gene>
    <name evidence="3" type="ORF">FRY74_11340</name>
</gene>
<evidence type="ECO:0000313" key="3">
    <source>
        <dbReference type="EMBL" id="TXB64378.1"/>
    </source>
</evidence>
<keyword evidence="2" id="KW-0732">Signal</keyword>
<evidence type="ECO:0000313" key="4">
    <source>
        <dbReference type="Proteomes" id="UP000321721"/>
    </source>
</evidence>
<feature type="region of interest" description="Disordered" evidence="1">
    <location>
        <begin position="28"/>
        <end position="128"/>
    </location>
</feature>
<reference evidence="3 4" key="1">
    <citation type="submission" date="2019-08" db="EMBL/GenBank/DDBJ databases">
        <title>Genome of Vicingus serpentipes NCIMB 15042.</title>
        <authorList>
            <person name="Bowman J.P."/>
        </authorList>
    </citation>
    <scope>NUCLEOTIDE SEQUENCE [LARGE SCALE GENOMIC DNA]</scope>
    <source>
        <strain evidence="3 4">NCIMB 15042</strain>
    </source>
</reference>
<dbReference type="EMBL" id="VOOS01000005">
    <property type="protein sequence ID" value="TXB64378.1"/>
    <property type="molecule type" value="Genomic_DNA"/>
</dbReference>
<evidence type="ECO:0000256" key="2">
    <source>
        <dbReference type="SAM" id="SignalP"/>
    </source>
</evidence>
<accession>A0A5C6RPZ6</accession>
<feature type="compositionally biased region" description="Basic residues" evidence="1">
    <location>
        <begin position="64"/>
        <end position="83"/>
    </location>
</feature>
<feature type="compositionally biased region" description="Low complexity" evidence="1">
    <location>
        <begin position="29"/>
        <end position="38"/>
    </location>
</feature>
<keyword evidence="4" id="KW-1185">Reference proteome</keyword>
<name>A0A5C6RPZ6_9FLAO</name>